<dbReference type="Proteomes" id="UP000461585">
    <property type="component" value="Unassembled WGS sequence"/>
</dbReference>
<organism evidence="6 7">
    <name type="scientific">Anaerotalea alkaliphila</name>
    <dbReference type="NCBI Taxonomy" id="2662126"/>
    <lineage>
        <taxon>Bacteria</taxon>
        <taxon>Bacillati</taxon>
        <taxon>Bacillota</taxon>
        <taxon>Clostridia</taxon>
        <taxon>Eubacteriales</taxon>
        <taxon>Anaerotalea</taxon>
    </lineage>
</organism>
<evidence type="ECO:0000256" key="4">
    <source>
        <dbReference type="PROSITE-ProRule" id="PRU01161"/>
    </source>
</evidence>
<evidence type="ECO:0000313" key="6">
    <source>
        <dbReference type="EMBL" id="NDL67831.1"/>
    </source>
</evidence>
<evidence type="ECO:0000259" key="5">
    <source>
        <dbReference type="PROSITE" id="PS51635"/>
    </source>
</evidence>
<accession>A0A7X5KMD1</accession>
<dbReference type="EMBL" id="JAAEEH010000021">
    <property type="protein sequence ID" value="NDL67831.1"/>
    <property type="molecule type" value="Genomic_DNA"/>
</dbReference>
<keyword evidence="7" id="KW-1185">Reference proteome</keyword>
<gene>
    <name evidence="6" type="ORF">GXN74_08775</name>
</gene>
<keyword evidence="1 4" id="KW-0378">Hydrolase</keyword>
<comment type="caution">
    <text evidence="6">The sequence shown here is derived from an EMBL/GenBank/DDBJ whole genome shotgun (WGS) entry which is preliminary data.</text>
</comment>
<evidence type="ECO:0000256" key="2">
    <source>
        <dbReference type="ARBA" id="ARBA00022963"/>
    </source>
</evidence>
<dbReference type="GO" id="GO:0016787">
    <property type="term" value="F:hydrolase activity"/>
    <property type="evidence" value="ECO:0007669"/>
    <property type="project" value="UniProtKB-UniRule"/>
</dbReference>
<dbReference type="InterPro" id="IPR002641">
    <property type="entry name" value="PNPLA_dom"/>
</dbReference>
<feature type="active site" description="Proton acceptor" evidence="4">
    <location>
        <position position="188"/>
    </location>
</feature>
<dbReference type="CDD" id="cd07209">
    <property type="entry name" value="Pat_hypo_Ecoli_Z1214_like"/>
    <property type="match status" value="1"/>
</dbReference>
<dbReference type="PANTHER" id="PTHR14226:SF29">
    <property type="entry name" value="NEUROPATHY TARGET ESTERASE SWS"/>
    <property type="match status" value="1"/>
</dbReference>
<dbReference type="InterPro" id="IPR016035">
    <property type="entry name" value="Acyl_Trfase/lysoPLipase"/>
</dbReference>
<dbReference type="AlphaFoldDB" id="A0A7X5KMD1"/>
<feature type="short sequence motif" description="DGA/G" evidence="4">
    <location>
        <begin position="188"/>
        <end position="190"/>
    </location>
</feature>
<dbReference type="PROSITE" id="PS51635">
    <property type="entry name" value="PNPLA"/>
    <property type="match status" value="1"/>
</dbReference>
<sequence>MDKTKQYGVALEGGGARGAYQVGAWKALMEEGIQVRTVVGTSVGALNGALFVQGDMERTLRIWRNIDYQTVFQVEDSLIDEIRNFNLKEFNLMDLDLQKILKPIKKWVKDGGLDITPLKRLIDQEMDEGKVRESPMEFGLVTVSLTDMKPLEIFLEDIGQGELGSMLLASSYLPAFKSEKIGGKTYLDGAFHNNLPLTMLVRKGIRDIIVIRLGSFGLQKKVDTKDLNIIEIEPREDLGMILEFDPERIGYNMDLGYHDALRVLRDLEGSTYYIQNGKSEAWFLNRFLRTGNQTLRLAREEGKLFYRSRGRLLFEGVLPYWAKRLKLEKEWDYRDLGIAVLEALALSAGIPRFQVLEVEELVRAIRKAGREGTRKAGALENGVQELLPQFWSWFERAFYGNK</sequence>
<name>A0A7X5KMD1_9FIRM</name>
<dbReference type="Pfam" id="PF01734">
    <property type="entry name" value="Patatin"/>
    <property type="match status" value="1"/>
</dbReference>
<protein>
    <submittedName>
        <fullName evidence="6">Patatin-like phospholipase family protein</fullName>
    </submittedName>
</protein>
<feature type="short sequence motif" description="GXGXXG" evidence="4">
    <location>
        <begin position="13"/>
        <end position="18"/>
    </location>
</feature>
<dbReference type="Gene3D" id="3.40.1090.10">
    <property type="entry name" value="Cytosolic phospholipase A2 catalytic domain"/>
    <property type="match status" value="1"/>
</dbReference>
<feature type="short sequence motif" description="GXSXG" evidence="4">
    <location>
        <begin position="40"/>
        <end position="44"/>
    </location>
</feature>
<feature type="domain" description="PNPLA" evidence="5">
    <location>
        <begin position="9"/>
        <end position="201"/>
    </location>
</feature>
<feature type="active site" description="Nucleophile" evidence="4">
    <location>
        <position position="42"/>
    </location>
</feature>
<evidence type="ECO:0000256" key="1">
    <source>
        <dbReference type="ARBA" id="ARBA00022801"/>
    </source>
</evidence>
<evidence type="ECO:0000313" key="7">
    <source>
        <dbReference type="Proteomes" id="UP000461585"/>
    </source>
</evidence>
<dbReference type="InterPro" id="IPR050301">
    <property type="entry name" value="NTE"/>
</dbReference>
<dbReference type="GO" id="GO:0016042">
    <property type="term" value="P:lipid catabolic process"/>
    <property type="evidence" value="ECO:0007669"/>
    <property type="project" value="UniProtKB-UniRule"/>
</dbReference>
<keyword evidence="3 4" id="KW-0443">Lipid metabolism</keyword>
<dbReference type="SUPFAM" id="SSF52151">
    <property type="entry name" value="FabD/lysophospholipase-like"/>
    <property type="match status" value="1"/>
</dbReference>
<dbReference type="PANTHER" id="PTHR14226">
    <property type="entry name" value="NEUROPATHY TARGET ESTERASE/SWISS CHEESE D.MELANOGASTER"/>
    <property type="match status" value="1"/>
</dbReference>
<reference evidence="6 7" key="1">
    <citation type="submission" date="2020-01" db="EMBL/GenBank/DDBJ databases">
        <title>Anaeroalcalibacter tamaniensis gen. nov., sp. nov., moderately halophilic strictly anaerobic fermenter bacterium from mud volcano of Taman peninsula.</title>
        <authorList>
            <person name="Frolova A."/>
            <person name="Merkel A.Y."/>
            <person name="Slobodkin A.I."/>
        </authorList>
    </citation>
    <scope>NUCLEOTIDE SEQUENCE [LARGE SCALE GENOMIC DNA]</scope>
    <source>
        <strain evidence="6 7">F-3ap</strain>
    </source>
</reference>
<evidence type="ECO:0000256" key="3">
    <source>
        <dbReference type="ARBA" id="ARBA00023098"/>
    </source>
</evidence>
<dbReference type="RefSeq" id="WP_162370557.1">
    <property type="nucleotide sequence ID" value="NZ_JAAEEH010000021.1"/>
</dbReference>
<keyword evidence="2 4" id="KW-0442">Lipid degradation</keyword>
<proteinExistence type="predicted"/>